<name>A0A5C6BAT5_9PLAN</name>
<keyword evidence="2" id="KW-1185">Reference proteome</keyword>
<evidence type="ECO:0000313" key="1">
    <source>
        <dbReference type="EMBL" id="TWU08827.1"/>
    </source>
</evidence>
<reference evidence="1 2" key="1">
    <citation type="submission" date="2019-02" db="EMBL/GenBank/DDBJ databases">
        <title>Deep-cultivation of Planctomycetes and their phenomic and genomic characterization uncovers novel biology.</title>
        <authorList>
            <person name="Wiegand S."/>
            <person name="Jogler M."/>
            <person name="Boedeker C."/>
            <person name="Pinto D."/>
            <person name="Vollmers J."/>
            <person name="Rivas-Marin E."/>
            <person name="Kohn T."/>
            <person name="Peeters S.H."/>
            <person name="Heuer A."/>
            <person name="Rast P."/>
            <person name="Oberbeckmann S."/>
            <person name="Bunk B."/>
            <person name="Jeske O."/>
            <person name="Meyerdierks A."/>
            <person name="Storesund J.E."/>
            <person name="Kallscheuer N."/>
            <person name="Luecker S."/>
            <person name="Lage O.M."/>
            <person name="Pohl T."/>
            <person name="Merkel B.J."/>
            <person name="Hornburger P."/>
            <person name="Mueller R.-W."/>
            <person name="Bruemmer F."/>
            <person name="Labrenz M."/>
            <person name="Spormann A.M."/>
            <person name="Op Den Camp H."/>
            <person name="Overmann J."/>
            <person name="Amann R."/>
            <person name="Jetten M.S.M."/>
            <person name="Mascher T."/>
            <person name="Medema M.H."/>
            <person name="Devos D.P."/>
            <person name="Kaster A.-K."/>
            <person name="Ovreas L."/>
            <person name="Rohde M."/>
            <person name="Galperin M.Y."/>
            <person name="Jogler C."/>
        </authorList>
    </citation>
    <scope>NUCLEOTIDE SEQUENCE [LARGE SCALE GENOMIC DNA]</scope>
    <source>
        <strain evidence="1 2">CA54</strain>
    </source>
</reference>
<protein>
    <submittedName>
        <fullName evidence="1">Uncharacterized protein</fullName>
    </submittedName>
</protein>
<gene>
    <name evidence="1" type="ORF">CA54_40640</name>
</gene>
<organism evidence="1 2">
    <name type="scientific">Symmachiella macrocystis</name>
    <dbReference type="NCBI Taxonomy" id="2527985"/>
    <lineage>
        <taxon>Bacteria</taxon>
        <taxon>Pseudomonadati</taxon>
        <taxon>Planctomycetota</taxon>
        <taxon>Planctomycetia</taxon>
        <taxon>Planctomycetales</taxon>
        <taxon>Planctomycetaceae</taxon>
        <taxon>Symmachiella</taxon>
    </lineage>
</organism>
<accession>A0A5C6BAT5</accession>
<sequence length="334" mass="37942">MIKFPSSIFSSSWSKLWDQDTVILLRVVIVAGLLLVAGEAASRVALKPVGTLWEYWNPEAAVKFRWYRDVCESSTADDVHMPDILVVGDSTAARDFDPVELESQIAPGYEVYNLGWPANFPMAFQSSTIPMLRDGQRVPSVVVASFSPSAFADDATVHRFEANILHSAYCRRQREGTLIQDFLWMTRIRPALRWQKLWFSGKQPGPPPRKGFYPLDGHEEKSELGGHRDELRLSENRLDVLRELVELSSERNFQLVIVIPPIQNVDAIPEVTEFRRALETICKTENCHVVDCLNVEGGSQKYFWNVTHLNQDGAKVFSRWFSKNVLRDVLPPAP</sequence>
<dbReference type="GO" id="GO:0016788">
    <property type="term" value="F:hydrolase activity, acting on ester bonds"/>
    <property type="evidence" value="ECO:0007669"/>
    <property type="project" value="UniProtKB-ARBA"/>
</dbReference>
<dbReference type="AlphaFoldDB" id="A0A5C6BAT5"/>
<proteinExistence type="predicted"/>
<dbReference type="InterPro" id="IPR036514">
    <property type="entry name" value="SGNH_hydro_sf"/>
</dbReference>
<evidence type="ECO:0000313" key="2">
    <source>
        <dbReference type="Proteomes" id="UP000320735"/>
    </source>
</evidence>
<comment type="caution">
    <text evidence="1">The sequence shown here is derived from an EMBL/GenBank/DDBJ whole genome shotgun (WGS) entry which is preliminary data.</text>
</comment>
<dbReference type="Gene3D" id="3.40.50.1110">
    <property type="entry name" value="SGNH hydrolase"/>
    <property type="match status" value="1"/>
</dbReference>
<dbReference type="EMBL" id="SJPP01000002">
    <property type="protein sequence ID" value="TWU08827.1"/>
    <property type="molecule type" value="Genomic_DNA"/>
</dbReference>
<dbReference type="Proteomes" id="UP000320735">
    <property type="component" value="Unassembled WGS sequence"/>
</dbReference>
<dbReference type="SUPFAM" id="SSF52266">
    <property type="entry name" value="SGNH hydrolase"/>
    <property type="match status" value="1"/>
</dbReference>